<dbReference type="InterPro" id="IPR038084">
    <property type="entry name" value="PduO/GlcC-like_sf"/>
</dbReference>
<feature type="region of interest" description="Disordered" evidence="1">
    <location>
        <begin position="1"/>
        <end position="32"/>
    </location>
</feature>
<dbReference type="InterPro" id="IPR052517">
    <property type="entry name" value="GlcG_carb_metab_protein"/>
</dbReference>
<dbReference type="AlphaFoldDB" id="A0A517LH39"/>
<sequence length="501" mass="55029">MPANWIPNPNGPGWINRNNPTAPTVNAGVAGGASNNLAMPNVNKDDGQGDNKLRQWPLLTRARFLREQLRNVPPFELARLPADETCLFCYDELRNHENGHVVELPCGHMFGQHEVLSFLSTMTETGCYNDRCPRCLRMLHNKTRAPGGAPVPVAGGAPVPAAPAAAPRQMRQDWFSRLQRSMRRKALAHPGMLKTLDEAILVISLAWLLKNIWHTIDKVAFPAVPSASATFTMPIWDMLIMRYIQDRRVFAARNKVVEIIDFLWRSLQGAMWMHVLLSSYHLIASSTIKNFLTSDAIIALVLLIHRLPLAALPRDPPHTLGRLIALANENRLDFADFRNVHLDDLLSEMLKATKHIESLTLEAAKIAVAACEEKARSMGLAMNIAVVDAATHLLHFSRMDGAKLTSISIAIDKAFTASGHRIGTHLYKEAVWPGGPAFGIWNSNGNRFTTIGGGLPILRDGEVLGAIGCSTGTPAQDQEVAQAGVEALQKLLRGEGLRAKL</sequence>
<name>A0A517LH39_9PEZI</name>
<keyword evidence="3" id="KW-1185">Reference proteome</keyword>
<evidence type="ECO:0000313" key="2">
    <source>
        <dbReference type="EMBL" id="QDS74937.1"/>
    </source>
</evidence>
<dbReference type="InterPro" id="IPR013083">
    <property type="entry name" value="Znf_RING/FYVE/PHD"/>
</dbReference>
<dbReference type="InterPro" id="IPR005624">
    <property type="entry name" value="PduO/GlcC-like"/>
</dbReference>
<accession>A0A517LH39</accession>
<dbReference type="PANTHER" id="PTHR34309">
    <property type="entry name" value="SLR1406 PROTEIN"/>
    <property type="match status" value="1"/>
</dbReference>
<organism evidence="2 3">
    <name type="scientific">Venturia effusa</name>
    <dbReference type="NCBI Taxonomy" id="50376"/>
    <lineage>
        <taxon>Eukaryota</taxon>
        <taxon>Fungi</taxon>
        <taxon>Dikarya</taxon>
        <taxon>Ascomycota</taxon>
        <taxon>Pezizomycotina</taxon>
        <taxon>Dothideomycetes</taxon>
        <taxon>Pleosporomycetidae</taxon>
        <taxon>Venturiales</taxon>
        <taxon>Venturiaceae</taxon>
        <taxon>Venturia</taxon>
    </lineage>
</organism>
<dbReference type="Gene3D" id="3.30.40.10">
    <property type="entry name" value="Zinc/RING finger domain, C3HC4 (zinc finger)"/>
    <property type="match status" value="1"/>
</dbReference>
<evidence type="ECO:0000313" key="3">
    <source>
        <dbReference type="Proteomes" id="UP000316270"/>
    </source>
</evidence>
<protein>
    <recommendedName>
        <fullName evidence="4">RING-type domain-containing protein</fullName>
    </recommendedName>
</protein>
<gene>
    <name evidence="2" type="ORF">FKW77_004429</name>
</gene>
<reference evidence="2 3" key="1">
    <citation type="submission" date="2019-07" db="EMBL/GenBank/DDBJ databases">
        <title>Finished genome of Venturia effusa.</title>
        <authorList>
            <person name="Young C.A."/>
            <person name="Cox M.P."/>
            <person name="Ganley A.R.D."/>
            <person name="David W.J."/>
        </authorList>
    </citation>
    <scope>NUCLEOTIDE SEQUENCE [LARGE SCALE GENOMIC DNA]</scope>
    <source>
        <strain evidence="3">albino</strain>
    </source>
</reference>
<dbReference type="OrthoDB" id="2276076at2759"/>
<dbReference type="PANTHER" id="PTHR34309:SF1">
    <property type="entry name" value="PROTEIN GLCG"/>
    <property type="match status" value="1"/>
</dbReference>
<dbReference type="SUPFAM" id="SSF143744">
    <property type="entry name" value="GlcG-like"/>
    <property type="match status" value="1"/>
</dbReference>
<dbReference type="Pfam" id="PF03928">
    <property type="entry name" value="HbpS-like"/>
    <property type="match status" value="1"/>
</dbReference>
<proteinExistence type="predicted"/>
<dbReference type="Gene3D" id="3.30.450.150">
    <property type="entry name" value="Haem-degrading domain"/>
    <property type="match status" value="1"/>
</dbReference>
<dbReference type="SUPFAM" id="SSF57850">
    <property type="entry name" value="RING/U-box"/>
    <property type="match status" value="1"/>
</dbReference>
<dbReference type="Proteomes" id="UP000316270">
    <property type="component" value="Chromosome 12"/>
</dbReference>
<evidence type="ECO:0000256" key="1">
    <source>
        <dbReference type="SAM" id="MobiDB-lite"/>
    </source>
</evidence>
<dbReference type="EMBL" id="CP042196">
    <property type="protein sequence ID" value="QDS74937.1"/>
    <property type="molecule type" value="Genomic_DNA"/>
</dbReference>
<evidence type="ECO:0008006" key="4">
    <source>
        <dbReference type="Google" id="ProtNLM"/>
    </source>
</evidence>